<reference evidence="3" key="2">
    <citation type="submission" date="2020-10" db="UniProtKB">
        <authorList>
            <consortium name="WormBaseParasite"/>
        </authorList>
    </citation>
    <scope>IDENTIFICATION</scope>
</reference>
<evidence type="ECO:0000256" key="1">
    <source>
        <dbReference type="SAM" id="MobiDB-lite"/>
    </source>
</evidence>
<feature type="region of interest" description="Disordered" evidence="1">
    <location>
        <begin position="45"/>
        <end position="64"/>
    </location>
</feature>
<reference evidence="2" key="1">
    <citation type="journal article" date="2013" name="Genetics">
        <title>The draft genome and transcriptome of Panagrellus redivivus are shaped by the harsh demands of a free-living lifestyle.</title>
        <authorList>
            <person name="Srinivasan J."/>
            <person name="Dillman A.R."/>
            <person name="Macchietto M.G."/>
            <person name="Heikkinen L."/>
            <person name="Lakso M."/>
            <person name="Fracchia K.M."/>
            <person name="Antoshechkin I."/>
            <person name="Mortazavi A."/>
            <person name="Wong G."/>
            <person name="Sternberg P.W."/>
        </authorList>
    </citation>
    <scope>NUCLEOTIDE SEQUENCE [LARGE SCALE GENOMIC DNA]</scope>
    <source>
        <strain evidence="2">MT8872</strain>
    </source>
</reference>
<dbReference type="WBParaSite" id="Pan_g4207.t1">
    <property type="protein sequence ID" value="Pan_g4207.t1"/>
    <property type="gene ID" value="Pan_g4207"/>
</dbReference>
<accession>A0A7E4VYC9</accession>
<feature type="compositionally biased region" description="Polar residues" evidence="1">
    <location>
        <begin position="48"/>
        <end position="64"/>
    </location>
</feature>
<dbReference type="Proteomes" id="UP000492821">
    <property type="component" value="Unassembled WGS sequence"/>
</dbReference>
<protein>
    <submittedName>
        <fullName evidence="3">Dimer_Tnp_hAT domain-containing protein</fullName>
    </submittedName>
</protein>
<evidence type="ECO:0000313" key="2">
    <source>
        <dbReference type="Proteomes" id="UP000492821"/>
    </source>
</evidence>
<organism evidence="2 3">
    <name type="scientific">Panagrellus redivivus</name>
    <name type="common">Microworm</name>
    <dbReference type="NCBI Taxonomy" id="6233"/>
    <lineage>
        <taxon>Eukaryota</taxon>
        <taxon>Metazoa</taxon>
        <taxon>Ecdysozoa</taxon>
        <taxon>Nematoda</taxon>
        <taxon>Chromadorea</taxon>
        <taxon>Rhabditida</taxon>
        <taxon>Tylenchina</taxon>
        <taxon>Panagrolaimomorpha</taxon>
        <taxon>Panagrolaimoidea</taxon>
        <taxon>Panagrolaimidae</taxon>
        <taxon>Panagrellus</taxon>
    </lineage>
</organism>
<proteinExistence type="predicted"/>
<keyword evidence="2" id="KW-1185">Reference proteome</keyword>
<dbReference type="AlphaFoldDB" id="A0A7E4VYC9"/>
<evidence type="ECO:0000313" key="3">
    <source>
        <dbReference type="WBParaSite" id="Pan_g4207.t1"/>
    </source>
</evidence>
<sequence length="272" mass="30486">MEWTSYPMPSAEDCIFADISEAMSVSDGEYDGTTPFTNFEPLSDDTFEGTSNSQSSSECNFDDTSSMDSVFQSILDATTMLDGDATFEPTPDYGFNATDGFESASDCTMQATAESWSDNAFDTAATSEPVSTSEPAAYSDTTPAVDCQMDVTTTTFDPTPAPVYMENADEIEKQLQWEAIYQLVNYEWVKQLTPADASKYMTYWILQIEMATDERTGLRACYAAHQAIQIRMKYGKEPERKRMQRISMAVNKFKLQFSLELRFNIGTASWYC</sequence>
<name>A0A7E4VYC9_PANRE</name>